<evidence type="ECO:0000256" key="1">
    <source>
        <dbReference type="ARBA" id="ARBA00004120"/>
    </source>
</evidence>
<evidence type="ECO:0000256" key="3">
    <source>
        <dbReference type="ARBA" id="ARBA00022794"/>
    </source>
</evidence>
<dbReference type="PANTHER" id="PTHR12968:SF1">
    <property type="entry name" value="B9 DOMAIN-CONTAINING PROTEIN 1"/>
    <property type="match status" value="1"/>
</dbReference>
<evidence type="ECO:0000313" key="9">
    <source>
        <dbReference type="Proteomes" id="UP000785679"/>
    </source>
</evidence>
<evidence type="ECO:0000313" key="8">
    <source>
        <dbReference type="EMBL" id="TNV72234.1"/>
    </source>
</evidence>
<comment type="caution">
    <text evidence="8">The sequence shown here is derived from an EMBL/GenBank/DDBJ whole genome shotgun (WGS) entry which is preliminary data.</text>
</comment>
<dbReference type="EMBL" id="RRYP01023453">
    <property type="protein sequence ID" value="TNV72234.1"/>
    <property type="molecule type" value="Genomic_DNA"/>
</dbReference>
<dbReference type="OrthoDB" id="431939at2759"/>
<dbReference type="InterPro" id="IPR010796">
    <property type="entry name" value="C2_B9-type_dom"/>
</dbReference>
<reference evidence="8" key="1">
    <citation type="submission" date="2019-06" db="EMBL/GenBank/DDBJ databases">
        <authorList>
            <person name="Zheng W."/>
        </authorList>
    </citation>
    <scope>NUCLEOTIDE SEQUENCE</scope>
    <source>
        <strain evidence="8">QDHG01</strain>
    </source>
</reference>
<sequence length="275" mass="31068">MFAGGSLYAEQVDPGYEHVGAGNQFLPSKRTTSGFKGFEEGINNMMDLDANTQHEQMHFQQRVDDKETEQDRLDKLRIAGNHLNFNESDEKNSGFHVMVSGHIESGQINEYDGICAKFDFISGTEWSIIEGNRTGVSQHAYKSQQTNRRVVWNYPFEIAFKSMNVNGWPQIVLTLTNRDFLGRDQVCGYGTVHVPTQPGTHTRYINLFKPISSSLISQVLGWFNGKNAEYVSPTELLARNEGREITRVQSGGVAKVQFHVTMKNMDQFGIFPFKA</sequence>
<keyword evidence="3" id="KW-0970">Cilium biogenesis/degradation</keyword>
<keyword evidence="2" id="KW-0963">Cytoplasm</keyword>
<gene>
    <name evidence="8" type="ORF">FGO68_gene2517</name>
</gene>
<protein>
    <recommendedName>
        <fullName evidence="7">B9 domain-containing protein 1</fullName>
    </recommendedName>
</protein>
<keyword evidence="9" id="KW-1185">Reference proteome</keyword>
<organism evidence="8 9">
    <name type="scientific">Halteria grandinella</name>
    <dbReference type="NCBI Taxonomy" id="5974"/>
    <lineage>
        <taxon>Eukaryota</taxon>
        <taxon>Sar</taxon>
        <taxon>Alveolata</taxon>
        <taxon>Ciliophora</taxon>
        <taxon>Intramacronucleata</taxon>
        <taxon>Spirotrichea</taxon>
        <taxon>Stichotrichia</taxon>
        <taxon>Sporadotrichida</taxon>
        <taxon>Halteriidae</taxon>
        <taxon>Halteria</taxon>
    </lineage>
</organism>
<dbReference type="Proteomes" id="UP000785679">
    <property type="component" value="Unassembled WGS sequence"/>
</dbReference>
<dbReference type="AlphaFoldDB" id="A0A8J8NCC8"/>
<evidence type="ECO:0000256" key="2">
    <source>
        <dbReference type="ARBA" id="ARBA00022490"/>
    </source>
</evidence>
<comment type="similarity">
    <text evidence="6">Belongs to the B9D family.</text>
</comment>
<dbReference type="Pfam" id="PF07162">
    <property type="entry name" value="B9-C2"/>
    <property type="match status" value="1"/>
</dbReference>
<evidence type="ECO:0000256" key="5">
    <source>
        <dbReference type="ARBA" id="ARBA00023273"/>
    </source>
</evidence>
<dbReference type="PROSITE" id="PS51381">
    <property type="entry name" value="C2_B9"/>
    <property type="match status" value="1"/>
</dbReference>
<dbReference type="GO" id="GO:0060271">
    <property type="term" value="P:cilium assembly"/>
    <property type="evidence" value="ECO:0007669"/>
    <property type="project" value="TreeGrafter"/>
</dbReference>
<evidence type="ECO:0000256" key="4">
    <source>
        <dbReference type="ARBA" id="ARBA00023212"/>
    </source>
</evidence>
<name>A0A8J8NCC8_HALGN</name>
<keyword evidence="5" id="KW-0966">Cell projection</keyword>
<comment type="subcellular location">
    <subcellularLocation>
        <location evidence="1">Cytoplasm</location>
        <location evidence="1">Cytoskeleton</location>
        <location evidence="1">Cilium basal body</location>
    </subcellularLocation>
</comment>
<dbReference type="PANTHER" id="PTHR12968">
    <property type="entry name" value="B9 DOMAIN-CONTAINING"/>
    <property type="match status" value="1"/>
</dbReference>
<accession>A0A8J8NCC8</accession>
<keyword evidence="4" id="KW-0206">Cytoskeleton</keyword>
<evidence type="ECO:0000256" key="7">
    <source>
        <dbReference type="ARBA" id="ARBA00039274"/>
    </source>
</evidence>
<dbReference type="GO" id="GO:0036038">
    <property type="term" value="C:MKS complex"/>
    <property type="evidence" value="ECO:0007669"/>
    <property type="project" value="TreeGrafter"/>
</dbReference>
<evidence type="ECO:0000256" key="6">
    <source>
        <dbReference type="ARBA" id="ARBA00038411"/>
    </source>
</evidence>
<proteinExistence type="inferred from homology"/>